<comment type="caution">
    <text evidence="1">The sequence shown here is derived from an EMBL/GenBank/DDBJ whole genome shotgun (WGS) entry which is preliminary data.</text>
</comment>
<accession>A0ABQ1GBY4</accession>
<protein>
    <submittedName>
        <fullName evidence="1">Uncharacterized protein</fullName>
    </submittedName>
</protein>
<evidence type="ECO:0000313" key="1">
    <source>
        <dbReference type="EMBL" id="GGA40716.1"/>
    </source>
</evidence>
<organism evidence="1 2">
    <name type="scientific">Paenibacillus physcomitrellae</name>
    <dbReference type="NCBI Taxonomy" id="1619311"/>
    <lineage>
        <taxon>Bacteria</taxon>
        <taxon>Bacillati</taxon>
        <taxon>Bacillota</taxon>
        <taxon>Bacilli</taxon>
        <taxon>Bacillales</taxon>
        <taxon>Paenibacillaceae</taxon>
        <taxon>Paenibacillus</taxon>
    </lineage>
</organism>
<evidence type="ECO:0000313" key="2">
    <source>
        <dbReference type="Proteomes" id="UP000609323"/>
    </source>
</evidence>
<keyword evidence="2" id="KW-1185">Reference proteome</keyword>
<sequence>MQGDIFPGLLEQSHVRQYFVFNTTHGKRGITLLLNKEAIDQYLSGLKKAIHLVFN</sequence>
<dbReference type="EMBL" id="BMHF01000009">
    <property type="protein sequence ID" value="GGA40716.1"/>
    <property type="molecule type" value="Genomic_DNA"/>
</dbReference>
<proteinExistence type="predicted"/>
<name>A0ABQ1GBY4_9BACL</name>
<dbReference type="Proteomes" id="UP000609323">
    <property type="component" value="Unassembled WGS sequence"/>
</dbReference>
<gene>
    <name evidence="1" type="ORF">GCM10010917_27460</name>
</gene>
<reference evidence="2" key="1">
    <citation type="journal article" date="2019" name="Int. J. Syst. Evol. Microbiol.">
        <title>The Global Catalogue of Microorganisms (GCM) 10K type strain sequencing project: providing services to taxonomists for standard genome sequencing and annotation.</title>
        <authorList>
            <consortium name="The Broad Institute Genomics Platform"/>
            <consortium name="The Broad Institute Genome Sequencing Center for Infectious Disease"/>
            <person name="Wu L."/>
            <person name="Ma J."/>
        </authorList>
    </citation>
    <scope>NUCLEOTIDE SEQUENCE [LARGE SCALE GENOMIC DNA]</scope>
    <source>
        <strain evidence="2">CGMCC 1.15044</strain>
    </source>
</reference>